<evidence type="ECO:0000256" key="4">
    <source>
        <dbReference type="ARBA" id="ARBA00022692"/>
    </source>
</evidence>
<comment type="similarity">
    <text evidence="8 9">Belongs to the TonB-dependent receptor family.</text>
</comment>
<dbReference type="AlphaFoldDB" id="A0A3B7MXI1"/>
<dbReference type="Gene3D" id="2.40.170.20">
    <property type="entry name" value="TonB-dependent receptor, beta-barrel domain"/>
    <property type="match status" value="1"/>
</dbReference>
<keyword evidence="5 9" id="KW-0798">TonB box</keyword>
<name>A0A3B7MXI1_9BACT</name>
<dbReference type="Proteomes" id="UP000263900">
    <property type="component" value="Chromosome"/>
</dbReference>
<dbReference type="Pfam" id="PF07715">
    <property type="entry name" value="Plug"/>
    <property type="match status" value="1"/>
</dbReference>
<proteinExistence type="inferred from homology"/>
<dbReference type="InterPro" id="IPR039426">
    <property type="entry name" value="TonB-dep_rcpt-like"/>
</dbReference>
<dbReference type="InterPro" id="IPR008969">
    <property type="entry name" value="CarboxyPept-like_regulatory"/>
</dbReference>
<evidence type="ECO:0000256" key="10">
    <source>
        <dbReference type="SAM" id="SignalP"/>
    </source>
</evidence>
<evidence type="ECO:0000256" key="1">
    <source>
        <dbReference type="ARBA" id="ARBA00004571"/>
    </source>
</evidence>
<dbReference type="InterPro" id="IPR023997">
    <property type="entry name" value="TonB-dep_OMP_SusC/RagA_CS"/>
</dbReference>
<feature type="domain" description="TonB-dependent receptor-like beta-barrel" evidence="11">
    <location>
        <begin position="512"/>
        <end position="774"/>
    </location>
</feature>
<organism evidence="13 14">
    <name type="scientific">Paraflavitalea soli</name>
    <dbReference type="NCBI Taxonomy" id="2315862"/>
    <lineage>
        <taxon>Bacteria</taxon>
        <taxon>Pseudomonadati</taxon>
        <taxon>Bacteroidota</taxon>
        <taxon>Chitinophagia</taxon>
        <taxon>Chitinophagales</taxon>
        <taxon>Chitinophagaceae</taxon>
        <taxon>Paraflavitalea</taxon>
    </lineage>
</organism>
<dbReference type="PROSITE" id="PS52016">
    <property type="entry name" value="TONB_DEPENDENT_REC_3"/>
    <property type="match status" value="1"/>
</dbReference>
<comment type="subcellular location">
    <subcellularLocation>
        <location evidence="1 8">Cell outer membrane</location>
        <topology evidence="1 8">Multi-pass membrane protein</topology>
    </subcellularLocation>
</comment>
<dbReference type="InterPro" id="IPR000531">
    <property type="entry name" value="Beta-barrel_TonB"/>
</dbReference>
<feature type="domain" description="TonB-dependent receptor plug" evidence="12">
    <location>
        <begin position="112"/>
        <end position="219"/>
    </location>
</feature>
<dbReference type="Gene3D" id="2.60.40.1120">
    <property type="entry name" value="Carboxypeptidase-like, regulatory domain"/>
    <property type="match status" value="1"/>
</dbReference>
<accession>A0A3B7MXI1</accession>
<keyword evidence="4 8" id="KW-0812">Transmembrane</keyword>
<dbReference type="Gene3D" id="2.170.130.10">
    <property type="entry name" value="TonB-dependent receptor, plug domain"/>
    <property type="match status" value="1"/>
</dbReference>
<keyword evidence="7 8" id="KW-0998">Cell outer membrane</keyword>
<dbReference type="FunFam" id="2.170.130.10:FF:000008">
    <property type="entry name" value="SusC/RagA family TonB-linked outer membrane protein"/>
    <property type="match status" value="1"/>
</dbReference>
<evidence type="ECO:0000256" key="6">
    <source>
        <dbReference type="ARBA" id="ARBA00023136"/>
    </source>
</evidence>
<keyword evidence="3 8" id="KW-1134">Transmembrane beta strand</keyword>
<keyword evidence="13" id="KW-0675">Receptor</keyword>
<reference evidence="13 14" key="1">
    <citation type="submission" date="2018-09" db="EMBL/GenBank/DDBJ databases">
        <title>Genome sequencing of strain 6GH32-13.</title>
        <authorList>
            <person name="Weon H.-Y."/>
            <person name="Heo J."/>
            <person name="Kwon S.-W."/>
        </authorList>
    </citation>
    <scope>NUCLEOTIDE SEQUENCE [LARGE SCALE GENOMIC DNA]</scope>
    <source>
        <strain evidence="13 14">5GH32-13</strain>
    </source>
</reference>
<dbReference type="NCBIfam" id="TIGR04056">
    <property type="entry name" value="OMP_RagA_SusC"/>
    <property type="match status" value="1"/>
</dbReference>
<feature type="signal peptide" evidence="10">
    <location>
        <begin position="1"/>
        <end position="20"/>
    </location>
</feature>
<evidence type="ECO:0000256" key="8">
    <source>
        <dbReference type="PROSITE-ProRule" id="PRU01360"/>
    </source>
</evidence>
<dbReference type="SUPFAM" id="SSF56935">
    <property type="entry name" value="Porins"/>
    <property type="match status" value="1"/>
</dbReference>
<dbReference type="EMBL" id="CP032157">
    <property type="protein sequence ID" value="AXY78828.1"/>
    <property type="molecule type" value="Genomic_DNA"/>
</dbReference>
<protein>
    <submittedName>
        <fullName evidence="13">TonB-dependent receptor</fullName>
    </submittedName>
</protein>
<dbReference type="OrthoDB" id="9768177at2"/>
<dbReference type="SUPFAM" id="SSF49464">
    <property type="entry name" value="Carboxypeptidase regulatory domain-like"/>
    <property type="match status" value="1"/>
</dbReference>
<evidence type="ECO:0000256" key="5">
    <source>
        <dbReference type="ARBA" id="ARBA00023077"/>
    </source>
</evidence>
<evidence type="ECO:0000256" key="9">
    <source>
        <dbReference type="RuleBase" id="RU003357"/>
    </source>
</evidence>
<keyword evidence="14" id="KW-1185">Reference proteome</keyword>
<dbReference type="Pfam" id="PF13715">
    <property type="entry name" value="CarbopepD_reg_2"/>
    <property type="match status" value="1"/>
</dbReference>
<dbReference type="InterPro" id="IPR023996">
    <property type="entry name" value="TonB-dep_OMP_SusC/RagA"/>
</dbReference>
<evidence type="ECO:0000256" key="7">
    <source>
        <dbReference type="ARBA" id="ARBA00023237"/>
    </source>
</evidence>
<dbReference type="InterPro" id="IPR036942">
    <property type="entry name" value="Beta-barrel_TonB_sf"/>
</dbReference>
<evidence type="ECO:0000256" key="2">
    <source>
        <dbReference type="ARBA" id="ARBA00022448"/>
    </source>
</evidence>
<evidence type="ECO:0000259" key="12">
    <source>
        <dbReference type="Pfam" id="PF07715"/>
    </source>
</evidence>
<dbReference type="InterPro" id="IPR037066">
    <property type="entry name" value="Plug_dom_sf"/>
</dbReference>
<dbReference type="GO" id="GO:0009279">
    <property type="term" value="C:cell outer membrane"/>
    <property type="evidence" value="ECO:0007669"/>
    <property type="project" value="UniProtKB-SubCell"/>
</dbReference>
<gene>
    <name evidence="13" type="ORF">D3H65_29545</name>
</gene>
<sequence length="1021" mass="111330">MTAMVFLLLLSCLAGTEAFAQNTVKGKITTNTGDPVVGASIVVKGTANGTNTGADGSFSIAAAKGATLVVSSVGYTTKEITVGDNNTIDIRLATATGDLDQVIVVGYGTQRKEAITGSVASIGGEKMREVPSPNISQALQGRMAGVDIAQTSTRPGATMQIRIRGTRSLSADNNPLIVLDGIPFIGSLADINPNDIKSIDVLKDASATAIYGSRGANGVLIITTEKGSKNRKPRINYSGYVGAQKVFAKYPMMDGPQFVKLRTLIAATPGAIQYPNGLDESNDVNTDWQDLFYQTGIVTDHNISLSGGTETGSYNFGGGYYLNQGVIPTQQYKRYSLRGSIDQQVGKYVRVGFTTNSNFNQTEGSQVGLYNTLSMTPISSPYNADGTLKRGIRMSVDNQYIYTKDNVKALRDNDQWLNETRGYATYNAVYAEVKAPWVDGLKYRVNLGLDYIQTNNGAYTGAGVGDALTATTPSAASIDNRNTVHYTLENLLFYDRSFGKHTINAVALYSVEQQKYNRSNVAARDVPADALEYYNLGQASGAITVDPANQDYQLWGLMSAMGRVMYSYDNRYMISATVRSDASSRLAPGHKWHTYPAVSVGWNITNESFMRNAPIINNLKLRAGYGQTSNQAIAPYATLGRLDTRPYNFGPTSYSTGFFVSQLPNPNLGWEFSKTLNIGLDFSLLKNRLSGTIEYYVTKTEDILLGLGLPPTSGVSGYTANIGSTENKGFEFSLNGTILDDLNGWTWEMGANVYVNNNKLVSLASGQTRDEGNWWFVGHNINAIFDYEKIGLWQKEDQYLNVLEPGGNIGMIKVKYTGGFKADGTPERAIGTADRQIMDVDPDFQGGFNTRVSYKGFDLGVVGFFRSGGILFSTIHGSNGYLNLLSGRRNNIDVDYWTPENTGAKYPKPGGIIASDNPKYGSTLSYFDGSFLKIRTITLGYDFNRTLLKRSPVKMRMYFTAQNPFVLFSPFHKESGMDPETNSFGNENASVNLSQNLRRILTVGYNTPATRNYIVGVNLTF</sequence>
<dbReference type="KEGG" id="pseg:D3H65_29545"/>
<feature type="chain" id="PRO_5017834782" evidence="10">
    <location>
        <begin position="21"/>
        <end position="1021"/>
    </location>
</feature>
<evidence type="ECO:0000313" key="14">
    <source>
        <dbReference type="Proteomes" id="UP000263900"/>
    </source>
</evidence>
<keyword evidence="6 8" id="KW-0472">Membrane</keyword>
<dbReference type="InterPro" id="IPR012910">
    <property type="entry name" value="Plug_dom"/>
</dbReference>
<keyword evidence="10" id="KW-0732">Signal</keyword>
<dbReference type="NCBIfam" id="TIGR04057">
    <property type="entry name" value="SusC_RagA_signa"/>
    <property type="match status" value="1"/>
</dbReference>
<evidence type="ECO:0000259" key="11">
    <source>
        <dbReference type="Pfam" id="PF00593"/>
    </source>
</evidence>
<evidence type="ECO:0000313" key="13">
    <source>
        <dbReference type="EMBL" id="AXY78828.1"/>
    </source>
</evidence>
<keyword evidence="2 8" id="KW-0813">Transport</keyword>
<evidence type="ECO:0000256" key="3">
    <source>
        <dbReference type="ARBA" id="ARBA00022452"/>
    </source>
</evidence>
<dbReference type="Pfam" id="PF00593">
    <property type="entry name" value="TonB_dep_Rec_b-barrel"/>
    <property type="match status" value="1"/>
</dbReference>